<comment type="caution">
    <text evidence="2">The sequence shown here is derived from an EMBL/GenBank/DDBJ whole genome shotgun (WGS) entry which is preliminary data.</text>
</comment>
<protein>
    <submittedName>
        <fullName evidence="2">Uncharacterized protein</fullName>
    </submittedName>
</protein>
<name>A0A176VQ84_MARPO</name>
<accession>A0A176VQ84</accession>
<evidence type="ECO:0000256" key="1">
    <source>
        <dbReference type="SAM" id="MobiDB-lite"/>
    </source>
</evidence>
<proteinExistence type="predicted"/>
<sequence>MTTMSLEGTMLWRLTHEGVIGLQTTCTLSKMVLVLVEVSGPNGATSGCTKSGTSERIGGAANGDTSSGISNTAVGSLAGVASGVSTFSPIAEFFKRSSKNYKGVKIEKLSSLQEFE</sequence>
<reference evidence="2" key="1">
    <citation type="submission" date="2016-03" db="EMBL/GenBank/DDBJ databases">
        <title>Mechanisms controlling the formation of the plant cell surface in tip-growing cells are functionally conserved among land plants.</title>
        <authorList>
            <person name="Honkanen S."/>
            <person name="Jones V.A."/>
            <person name="Morieri G."/>
            <person name="Champion C."/>
            <person name="Hetherington A.J."/>
            <person name="Kelly S."/>
            <person name="Saint-Marcoux D."/>
            <person name="Proust H."/>
            <person name="Prescott H."/>
            <person name="Dolan L."/>
        </authorList>
    </citation>
    <scope>NUCLEOTIDE SEQUENCE [LARGE SCALE GENOMIC DNA]</scope>
    <source>
        <tissue evidence="2">Whole gametophyte</tissue>
    </source>
</reference>
<evidence type="ECO:0000313" key="3">
    <source>
        <dbReference type="Proteomes" id="UP000077202"/>
    </source>
</evidence>
<dbReference type="AlphaFoldDB" id="A0A176VQ84"/>
<organism evidence="2 3">
    <name type="scientific">Marchantia polymorpha subsp. ruderalis</name>
    <dbReference type="NCBI Taxonomy" id="1480154"/>
    <lineage>
        <taxon>Eukaryota</taxon>
        <taxon>Viridiplantae</taxon>
        <taxon>Streptophyta</taxon>
        <taxon>Embryophyta</taxon>
        <taxon>Marchantiophyta</taxon>
        <taxon>Marchantiopsida</taxon>
        <taxon>Marchantiidae</taxon>
        <taxon>Marchantiales</taxon>
        <taxon>Marchantiaceae</taxon>
        <taxon>Marchantia</taxon>
    </lineage>
</organism>
<feature type="compositionally biased region" description="Polar residues" evidence="1">
    <location>
        <begin position="42"/>
        <end position="54"/>
    </location>
</feature>
<evidence type="ECO:0000313" key="2">
    <source>
        <dbReference type="EMBL" id="OAE23070.1"/>
    </source>
</evidence>
<dbReference type="Proteomes" id="UP000077202">
    <property type="component" value="Unassembled WGS sequence"/>
</dbReference>
<feature type="region of interest" description="Disordered" evidence="1">
    <location>
        <begin position="42"/>
        <end position="65"/>
    </location>
</feature>
<gene>
    <name evidence="2" type="ORF">AXG93_1544s1040</name>
</gene>
<dbReference type="EMBL" id="LVLJ01002948">
    <property type="protein sequence ID" value="OAE23070.1"/>
    <property type="molecule type" value="Genomic_DNA"/>
</dbReference>
<keyword evidence="3" id="KW-1185">Reference proteome</keyword>